<feature type="compositionally biased region" description="Basic and acidic residues" evidence="1">
    <location>
        <begin position="83"/>
        <end position="95"/>
    </location>
</feature>
<protein>
    <submittedName>
        <fullName evidence="2">Uncharacterized protein</fullName>
    </submittedName>
</protein>
<organism evidence="2 3">
    <name type="scientific">Solanum tuberosum</name>
    <name type="common">Potato</name>
    <dbReference type="NCBI Taxonomy" id="4113"/>
    <lineage>
        <taxon>Eukaryota</taxon>
        <taxon>Viridiplantae</taxon>
        <taxon>Streptophyta</taxon>
        <taxon>Embryophyta</taxon>
        <taxon>Tracheophyta</taxon>
        <taxon>Spermatophyta</taxon>
        <taxon>Magnoliopsida</taxon>
        <taxon>eudicotyledons</taxon>
        <taxon>Gunneridae</taxon>
        <taxon>Pentapetalae</taxon>
        <taxon>asterids</taxon>
        <taxon>lamiids</taxon>
        <taxon>Solanales</taxon>
        <taxon>Solanaceae</taxon>
        <taxon>Solanoideae</taxon>
        <taxon>Solaneae</taxon>
        <taxon>Solanum</taxon>
    </lineage>
</organism>
<evidence type="ECO:0000313" key="2">
    <source>
        <dbReference type="EnsemblPlants" id="PGSC0003DMT400089644"/>
    </source>
</evidence>
<dbReference type="HOGENOM" id="CLU_2337635_0_0_1"/>
<evidence type="ECO:0000313" key="3">
    <source>
        <dbReference type="Proteomes" id="UP000011115"/>
    </source>
</evidence>
<feature type="compositionally biased region" description="Gly residues" evidence="1">
    <location>
        <begin position="1"/>
        <end position="10"/>
    </location>
</feature>
<name>M1DIL2_SOLTU</name>
<keyword evidence="3" id="KW-1185">Reference proteome</keyword>
<reference evidence="3" key="1">
    <citation type="journal article" date="2011" name="Nature">
        <title>Genome sequence and analysis of the tuber crop potato.</title>
        <authorList>
            <consortium name="The Potato Genome Sequencing Consortium"/>
        </authorList>
    </citation>
    <scope>NUCLEOTIDE SEQUENCE [LARGE SCALE GENOMIC DNA]</scope>
    <source>
        <strain evidence="3">cv. DM1-3 516 R44</strain>
    </source>
</reference>
<dbReference type="AlphaFoldDB" id="M1DIL2"/>
<dbReference type="Proteomes" id="UP000011115">
    <property type="component" value="Unassembled WGS sequence"/>
</dbReference>
<reference evidence="2" key="2">
    <citation type="submission" date="2015-06" db="UniProtKB">
        <authorList>
            <consortium name="EnsemblPlants"/>
        </authorList>
    </citation>
    <scope>IDENTIFICATION</scope>
    <source>
        <strain evidence="2">DM1-3 516 R44</strain>
    </source>
</reference>
<dbReference type="Gramene" id="PGSC0003DMT400089644">
    <property type="protein sequence ID" value="PGSC0003DMT400089644"/>
    <property type="gene ID" value="PGSC0003DMG400039215"/>
</dbReference>
<accession>M1DIL2</accession>
<dbReference type="InParanoid" id="M1DIL2"/>
<dbReference type="PaxDb" id="4113-PGSC0003DMT400089644"/>
<sequence>MQASGVAGGTDGDHPRTVGGPTVRSDGPSDHGPWSRVVGQIPNFQPPVANDSRQARTVGPSTVRRSGMWIKEQSKDTRRKGTKQAEEVEKDEPGDRQVALQSA</sequence>
<proteinExistence type="predicted"/>
<evidence type="ECO:0000256" key="1">
    <source>
        <dbReference type="SAM" id="MobiDB-lite"/>
    </source>
</evidence>
<feature type="region of interest" description="Disordered" evidence="1">
    <location>
        <begin position="1"/>
        <end position="103"/>
    </location>
</feature>
<dbReference type="EnsemblPlants" id="PGSC0003DMT400089644">
    <property type="protein sequence ID" value="PGSC0003DMT400089644"/>
    <property type="gene ID" value="PGSC0003DMG400039215"/>
</dbReference>